<gene>
    <name evidence="1" type="ORF">CLV32_4601</name>
</gene>
<evidence type="ECO:0000313" key="2">
    <source>
        <dbReference type="Proteomes" id="UP000295499"/>
    </source>
</evidence>
<dbReference type="AlphaFoldDB" id="A0A4R6ICM4"/>
<comment type="caution">
    <text evidence="1">The sequence shown here is derived from an EMBL/GenBank/DDBJ whole genome shotgun (WGS) entry which is preliminary data.</text>
</comment>
<dbReference type="EMBL" id="SNWM01000007">
    <property type="protein sequence ID" value="TDO19361.1"/>
    <property type="molecule type" value="Genomic_DNA"/>
</dbReference>
<dbReference type="Proteomes" id="UP000295499">
    <property type="component" value="Unassembled WGS sequence"/>
</dbReference>
<name>A0A4R6ICM4_9SPHI</name>
<reference evidence="1 2" key="1">
    <citation type="submission" date="2019-03" db="EMBL/GenBank/DDBJ databases">
        <title>Genomic Encyclopedia of Archaeal and Bacterial Type Strains, Phase II (KMG-II): from individual species to whole genera.</title>
        <authorList>
            <person name="Goeker M."/>
        </authorList>
    </citation>
    <scope>NUCLEOTIDE SEQUENCE [LARGE SCALE GENOMIC DNA]</scope>
    <source>
        <strain evidence="1 2">DSM 19034</strain>
    </source>
</reference>
<keyword evidence="2" id="KW-1185">Reference proteome</keyword>
<evidence type="ECO:0000313" key="1">
    <source>
        <dbReference type="EMBL" id="TDO19361.1"/>
    </source>
</evidence>
<organism evidence="1 2">
    <name type="scientific">Pedobacter duraquae</name>
    <dbReference type="NCBI Taxonomy" id="425511"/>
    <lineage>
        <taxon>Bacteria</taxon>
        <taxon>Pseudomonadati</taxon>
        <taxon>Bacteroidota</taxon>
        <taxon>Sphingobacteriia</taxon>
        <taxon>Sphingobacteriales</taxon>
        <taxon>Sphingobacteriaceae</taxon>
        <taxon>Pedobacter</taxon>
    </lineage>
</organism>
<proteinExistence type="predicted"/>
<sequence length="115" mass="13465">MGNQPLIQNIKFRADMTNGLKDNDQQQQFVAIKNLVIQASRSNSWIFNSVTKEWHNPEEFEAKYIDLPFQSGWYQQFKVLNPLEGLSAADKQIQKILKKKANLIARVFKYYESKL</sequence>
<protein>
    <submittedName>
        <fullName evidence="1">Uncharacterized protein</fullName>
    </submittedName>
</protein>
<accession>A0A4R6ICM4</accession>